<name>A0A453SM72_AEGTS</name>
<reference evidence="1" key="3">
    <citation type="journal article" date="2017" name="Nature">
        <title>Genome sequence of the progenitor of the wheat D genome Aegilops tauschii.</title>
        <authorList>
            <person name="Luo M.C."/>
            <person name="Gu Y.Q."/>
            <person name="Puiu D."/>
            <person name="Wang H."/>
            <person name="Twardziok S.O."/>
            <person name="Deal K.R."/>
            <person name="Huo N."/>
            <person name="Zhu T."/>
            <person name="Wang L."/>
            <person name="Wang Y."/>
            <person name="McGuire P.E."/>
            <person name="Liu S."/>
            <person name="Long H."/>
            <person name="Ramasamy R.K."/>
            <person name="Rodriguez J.C."/>
            <person name="Van S.L."/>
            <person name="Yuan L."/>
            <person name="Wang Z."/>
            <person name="Xia Z."/>
            <person name="Xiao L."/>
            <person name="Anderson O.D."/>
            <person name="Ouyang S."/>
            <person name="Liang Y."/>
            <person name="Zimin A.V."/>
            <person name="Pertea G."/>
            <person name="Qi P."/>
            <person name="Bennetzen J.L."/>
            <person name="Dai X."/>
            <person name="Dawson M.W."/>
            <person name="Muller H.G."/>
            <person name="Kugler K."/>
            <person name="Rivarola-Duarte L."/>
            <person name="Spannagl M."/>
            <person name="Mayer K.F.X."/>
            <person name="Lu F.H."/>
            <person name="Bevan M.W."/>
            <person name="Leroy P."/>
            <person name="Li P."/>
            <person name="You F.M."/>
            <person name="Sun Q."/>
            <person name="Liu Z."/>
            <person name="Lyons E."/>
            <person name="Wicker T."/>
            <person name="Salzberg S.L."/>
            <person name="Devos K.M."/>
            <person name="Dvorak J."/>
        </authorList>
    </citation>
    <scope>NUCLEOTIDE SEQUENCE [LARGE SCALE GENOMIC DNA]</scope>
    <source>
        <strain evidence="1">cv. AL8/78</strain>
    </source>
</reference>
<evidence type="ECO:0000313" key="2">
    <source>
        <dbReference type="Proteomes" id="UP000015105"/>
    </source>
</evidence>
<protein>
    <submittedName>
        <fullName evidence="1">Uncharacterized protein</fullName>
    </submittedName>
</protein>
<dbReference type="Proteomes" id="UP000015105">
    <property type="component" value="Chromosome 7D"/>
</dbReference>
<reference evidence="2" key="1">
    <citation type="journal article" date="2014" name="Science">
        <title>Ancient hybridizations among the ancestral genomes of bread wheat.</title>
        <authorList>
            <consortium name="International Wheat Genome Sequencing Consortium,"/>
            <person name="Marcussen T."/>
            <person name="Sandve S.R."/>
            <person name="Heier L."/>
            <person name="Spannagl M."/>
            <person name="Pfeifer M."/>
            <person name="Jakobsen K.S."/>
            <person name="Wulff B.B."/>
            <person name="Steuernagel B."/>
            <person name="Mayer K.F."/>
            <person name="Olsen O.A."/>
        </authorList>
    </citation>
    <scope>NUCLEOTIDE SEQUENCE [LARGE SCALE GENOMIC DNA]</scope>
    <source>
        <strain evidence="2">cv. AL8/78</strain>
    </source>
</reference>
<dbReference type="EnsemblPlants" id="AET7Gv20994600.11">
    <property type="protein sequence ID" value="AET7Gv20994600.11"/>
    <property type="gene ID" value="AET7Gv20994600"/>
</dbReference>
<reference evidence="2" key="2">
    <citation type="journal article" date="2017" name="Nat. Plants">
        <title>The Aegilops tauschii genome reveals multiple impacts of transposons.</title>
        <authorList>
            <person name="Zhao G."/>
            <person name="Zou C."/>
            <person name="Li K."/>
            <person name="Wang K."/>
            <person name="Li T."/>
            <person name="Gao L."/>
            <person name="Zhang X."/>
            <person name="Wang H."/>
            <person name="Yang Z."/>
            <person name="Liu X."/>
            <person name="Jiang W."/>
            <person name="Mao L."/>
            <person name="Kong X."/>
            <person name="Jiao Y."/>
            <person name="Jia J."/>
        </authorList>
    </citation>
    <scope>NUCLEOTIDE SEQUENCE [LARGE SCALE GENOMIC DNA]</scope>
    <source>
        <strain evidence="2">cv. AL8/78</strain>
    </source>
</reference>
<keyword evidence="2" id="KW-1185">Reference proteome</keyword>
<reference evidence="1" key="5">
    <citation type="journal article" date="2021" name="G3 (Bethesda)">
        <title>Aegilops tauschii genome assembly Aet v5.0 features greater sequence contiguity and improved annotation.</title>
        <authorList>
            <person name="Wang L."/>
            <person name="Zhu T."/>
            <person name="Rodriguez J.C."/>
            <person name="Deal K.R."/>
            <person name="Dubcovsky J."/>
            <person name="McGuire P.E."/>
            <person name="Lux T."/>
            <person name="Spannagl M."/>
            <person name="Mayer K.F.X."/>
            <person name="Baldrich P."/>
            <person name="Meyers B.C."/>
            <person name="Huo N."/>
            <person name="Gu Y.Q."/>
            <person name="Zhou H."/>
            <person name="Devos K.M."/>
            <person name="Bennetzen J.L."/>
            <person name="Unver T."/>
            <person name="Budak H."/>
            <person name="Gulick P.J."/>
            <person name="Galiba G."/>
            <person name="Kalapos B."/>
            <person name="Nelson D.R."/>
            <person name="Li P."/>
            <person name="You F.M."/>
            <person name="Luo M.C."/>
            <person name="Dvorak J."/>
        </authorList>
    </citation>
    <scope>NUCLEOTIDE SEQUENCE [LARGE SCALE GENOMIC DNA]</scope>
    <source>
        <strain evidence="1">cv. AL8/78</strain>
    </source>
</reference>
<accession>A0A453SM72</accession>
<organism evidence="1 2">
    <name type="scientific">Aegilops tauschii subsp. strangulata</name>
    <name type="common">Goatgrass</name>
    <dbReference type="NCBI Taxonomy" id="200361"/>
    <lineage>
        <taxon>Eukaryota</taxon>
        <taxon>Viridiplantae</taxon>
        <taxon>Streptophyta</taxon>
        <taxon>Embryophyta</taxon>
        <taxon>Tracheophyta</taxon>
        <taxon>Spermatophyta</taxon>
        <taxon>Magnoliopsida</taxon>
        <taxon>Liliopsida</taxon>
        <taxon>Poales</taxon>
        <taxon>Poaceae</taxon>
        <taxon>BOP clade</taxon>
        <taxon>Pooideae</taxon>
        <taxon>Triticodae</taxon>
        <taxon>Triticeae</taxon>
        <taxon>Triticinae</taxon>
        <taxon>Aegilops</taxon>
    </lineage>
</organism>
<evidence type="ECO:0000313" key="1">
    <source>
        <dbReference type="EnsemblPlants" id="AET7Gv20994600.11"/>
    </source>
</evidence>
<dbReference type="Gramene" id="AET7Gv20994600.11">
    <property type="protein sequence ID" value="AET7Gv20994600.11"/>
    <property type="gene ID" value="AET7Gv20994600"/>
</dbReference>
<proteinExistence type="predicted"/>
<dbReference type="AlphaFoldDB" id="A0A453SM72"/>
<reference evidence="1" key="4">
    <citation type="submission" date="2019-03" db="UniProtKB">
        <authorList>
            <consortium name="EnsemblPlants"/>
        </authorList>
    </citation>
    <scope>IDENTIFICATION</scope>
</reference>
<sequence>MVMLAFPSEINVTRVYVGLGHGSTPWGGCTLYVFIQGWVFLWFPAAQLLTLRNCFCILLRGVELIHENWQFFFRMLAHDDVVLQCHFC</sequence>